<feature type="compositionally biased region" description="Polar residues" evidence="1">
    <location>
        <begin position="614"/>
        <end position="630"/>
    </location>
</feature>
<evidence type="ECO:0000256" key="1">
    <source>
        <dbReference type="SAM" id="MobiDB-lite"/>
    </source>
</evidence>
<feature type="region of interest" description="Disordered" evidence="1">
    <location>
        <begin position="1"/>
        <end position="79"/>
    </location>
</feature>
<feature type="compositionally biased region" description="Basic and acidic residues" evidence="1">
    <location>
        <begin position="1"/>
        <end position="14"/>
    </location>
</feature>
<evidence type="ECO:0000313" key="2">
    <source>
        <dbReference type="EMBL" id="GIL52921.1"/>
    </source>
</evidence>
<dbReference type="Proteomes" id="UP000747399">
    <property type="component" value="Unassembled WGS sequence"/>
</dbReference>
<proteinExistence type="predicted"/>
<organism evidence="2 3">
    <name type="scientific">Volvox africanus</name>
    <dbReference type="NCBI Taxonomy" id="51714"/>
    <lineage>
        <taxon>Eukaryota</taxon>
        <taxon>Viridiplantae</taxon>
        <taxon>Chlorophyta</taxon>
        <taxon>core chlorophytes</taxon>
        <taxon>Chlorophyceae</taxon>
        <taxon>CS clade</taxon>
        <taxon>Chlamydomonadales</taxon>
        <taxon>Volvocaceae</taxon>
        <taxon>Volvox</taxon>
    </lineage>
</organism>
<comment type="caution">
    <text evidence="2">The sequence shown here is derived from an EMBL/GenBank/DDBJ whole genome shotgun (WGS) entry which is preliminary data.</text>
</comment>
<evidence type="ECO:0000313" key="3">
    <source>
        <dbReference type="Proteomes" id="UP000747399"/>
    </source>
</evidence>
<feature type="non-terminal residue" evidence="2">
    <location>
        <position position="1"/>
    </location>
</feature>
<feature type="region of interest" description="Disordered" evidence="1">
    <location>
        <begin position="587"/>
        <end position="632"/>
    </location>
</feature>
<name>A0A8J4B3H2_9CHLO</name>
<dbReference type="EMBL" id="BNCO01000014">
    <property type="protein sequence ID" value="GIL52921.1"/>
    <property type="molecule type" value="Genomic_DNA"/>
</dbReference>
<reference evidence="2" key="1">
    <citation type="journal article" date="2021" name="Proc. Natl. Acad. Sci. U.S.A.">
        <title>Three genomes in the algal genus Volvox reveal the fate of a haploid sex-determining region after a transition to homothallism.</title>
        <authorList>
            <person name="Yamamoto K."/>
            <person name="Hamaji T."/>
            <person name="Kawai-Toyooka H."/>
            <person name="Matsuzaki R."/>
            <person name="Takahashi F."/>
            <person name="Nishimura Y."/>
            <person name="Kawachi M."/>
            <person name="Noguchi H."/>
            <person name="Minakuchi Y."/>
            <person name="Umen J.G."/>
            <person name="Toyoda A."/>
            <person name="Nozaki H."/>
        </authorList>
    </citation>
    <scope>NUCLEOTIDE SEQUENCE</scope>
    <source>
        <strain evidence="2">NIES-3780</strain>
    </source>
</reference>
<feature type="region of interest" description="Disordered" evidence="1">
    <location>
        <begin position="345"/>
        <end position="365"/>
    </location>
</feature>
<keyword evidence="3" id="KW-1185">Reference proteome</keyword>
<gene>
    <name evidence="2" type="ORF">Vafri_8666</name>
</gene>
<feature type="region of interest" description="Disordered" evidence="1">
    <location>
        <begin position="224"/>
        <end position="249"/>
    </location>
</feature>
<accession>A0A8J4B3H2</accession>
<protein>
    <submittedName>
        <fullName evidence="2">Uncharacterized protein</fullName>
    </submittedName>
</protein>
<feature type="compositionally biased region" description="Gly residues" evidence="1">
    <location>
        <begin position="56"/>
        <end position="76"/>
    </location>
</feature>
<sequence>MAERIDLRVPEHPPEPSGRSSVHAASPPYAGVSNEYGGSGEIAVRTAGRGNAGRSSGDGAGGGGTGAADGGGGGGAESEFGRELSEWQLFALQTSAVLRKNTSLQKRAWGQDLCLLGLPLLFCVLLLVLQRLVNTQLGSSDEYRCGCKCLECCDWVASGQEGSKTNWECYQATSERPCSPYAHCKARDPSECGAQYSTYAQIAFCDVRYPSTWPAVLQVPPDEYRPMGHSVQTSTSAASPSSPPSSLFPRPIVAPYTGLDLAASRNLSQQVVPRAGDRGIGARILRDLREVQQRLRSGTSGGAANSTNGVSSNPMLAVLSGALGGGRGSRGQEMAAAAAAAAAAGRSGGNNSGDGDEGDSPTSYIDLCDPSVDVAALLRSDSSVAPYSTTHGSVNGSASPASVAASLAPEQLAEAASTLTQILSDYDLLLGTATDAPYTNLLEPALIVGSRVLGASKGAGTSSVVHGGSGGSGHLLSVGGSVGGGGGVELDFTTDPDQALPLYYLSRNCSALTATDRLVMSQLSCALSRGMGLPELQCATWAPSWSTDAAAIERELFCGWSGTQCAASAASHVSGDGNPKATVEVAAAAAPPPPPPLPAFTSAGRRMLQQQQQAPTSSTTLAGPANSTVSDPVDPMLIVATTPKGEGIAPSGSAGVVVRMGTNTAAGPPIDGPPASAATAGGADVADGSERIVQYPSAVYDWRTSGPMGLNLTIWVNNSDAAASVAPRVQRWPAAINTATNAWLSATAASGGQGPDRTHWVLR</sequence>
<dbReference type="AlphaFoldDB" id="A0A8J4B3H2"/>
<feature type="compositionally biased region" description="Low complexity" evidence="1">
    <location>
        <begin position="46"/>
        <end position="55"/>
    </location>
</feature>